<protein>
    <recommendedName>
        <fullName evidence="1">BTB domain-containing protein</fullName>
    </recommendedName>
</protein>
<dbReference type="STRING" id="1209926.A0A1G4B5E1"/>
<accession>A0A1G4B5E1</accession>
<dbReference type="InterPro" id="IPR000210">
    <property type="entry name" value="BTB/POZ_dom"/>
</dbReference>
<dbReference type="SUPFAM" id="SSF54695">
    <property type="entry name" value="POZ domain"/>
    <property type="match status" value="1"/>
</dbReference>
<evidence type="ECO:0000313" key="2">
    <source>
        <dbReference type="EMBL" id="OHE96631.1"/>
    </source>
</evidence>
<gene>
    <name evidence="2" type="ORF">CORC01_08088</name>
</gene>
<dbReference type="OrthoDB" id="6359816at2759"/>
<dbReference type="PANTHER" id="PTHR24413">
    <property type="entry name" value="SPECKLE-TYPE POZ PROTEIN"/>
    <property type="match status" value="1"/>
</dbReference>
<dbReference type="Gene3D" id="3.30.710.10">
    <property type="entry name" value="Potassium Channel Kv1.1, Chain A"/>
    <property type="match status" value="1"/>
</dbReference>
<keyword evidence="3" id="KW-1185">Reference proteome</keyword>
<dbReference type="Pfam" id="PF00651">
    <property type="entry name" value="BTB"/>
    <property type="match status" value="1"/>
</dbReference>
<dbReference type="AlphaFoldDB" id="A0A1G4B5E1"/>
<dbReference type="InterPro" id="IPR011333">
    <property type="entry name" value="SKP1/BTB/POZ_sf"/>
</dbReference>
<evidence type="ECO:0000313" key="3">
    <source>
        <dbReference type="Proteomes" id="UP000176998"/>
    </source>
</evidence>
<organism evidence="2 3">
    <name type="scientific">Colletotrichum orchidophilum</name>
    <dbReference type="NCBI Taxonomy" id="1209926"/>
    <lineage>
        <taxon>Eukaryota</taxon>
        <taxon>Fungi</taxon>
        <taxon>Dikarya</taxon>
        <taxon>Ascomycota</taxon>
        <taxon>Pezizomycotina</taxon>
        <taxon>Sordariomycetes</taxon>
        <taxon>Hypocreomycetidae</taxon>
        <taxon>Glomerellales</taxon>
        <taxon>Glomerellaceae</taxon>
        <taxon>Colletotrichum</taxon>
    </lineage>
</organism>
<proteinExistence type="predicted"/>
<name>A0A1G4B5E1_9PEZI</name>
<sequence length="222" mass="25333">MAEEDHRWMLVTGMCSDFKIICEDEEMLVHKAVLAMHSEYFRALFNNDFEENKNGFVDFQDIDPGLMLDLLDYFYKGTTEWDVPKVDTALHIRLWILANRLEARTVMLTIEKRMMAELKTFSGKIRVAHADILGLVFTNLACAKSALGYIIGEAAYVLLLDPKRAGSATEVNDACSRHHNLSNMMLFWSSRYAKFTDHDGLALLSAKVGNVRDDLIVEKFTK</sequence>
<dbReference type="PROSITE" id="PS50097">
    <property type="entry name" value="BTB"/>
    <property type="match status" value="1"/>
</dbReference>
<reference evidence="2 3" key="1">
    <citation type="submission" date="2016-09" db="EMBL/GenBank/DDBJ databases">
        <authorList>
            <person name="Capua I."/>
            <person name="De Benedictis P."/>
            <person name="Joannis T."/>
            <person name="Lombin L.H."/>
            <person name="Cattoli G."/>
        </authorList>
    </citation>
    <scope>NUCLEOTIDE SEQUENCE [LARGE SCALE GENOMIC DNA]</scope>
    <source>
        <strain evidence="2 3">IMI 309357</strain>
    </source>
</reference>
<dbReference type="SMART" id="SM00225">
    <property type="entry name" value="BTB"/>
    <property type="match status" value="1"/>
</dbReference>
<dbReference type="GeneID" id="34561233"/>
<dbReference type="RefSeq" id="XP_022473787.1">
    <property type="nucleotide sequence ID" value="XM_022619723.1"/>
</dbReference>
<dbReference type="CDD" id="cd18186">
    <property type="entry name" value="BTB_POZ_ZBTB_KLHL-like"/>
    <property type="match status" value="1"/>
</dbReference>
<feature type="domain" description="BTB" evidence="1">
    <location>
        <begin position="16"/>
        <end position="83"/>
    </location>
</feature>
<dbReference type="Proteomes" id="UP000176998">
    <property type="component" value="Unassembled WGS sequence"/>
</dbReference>
<comment type="caution">
    <text evidence="2">The sequence shown here is derived from an EMBL/GenBank/DDBJ whole genome shotgun (WGS) entry which is preliminary data.</text>
</comment>
<evidence type="ECO:0000259" key="1">
    <source>
        <dbReference type="PROSITE" id="PS50097"/>
    </source>
</evidence>
<dbReference type="EMBL" id="MJBS01000067">
    <property type="protein sequence ID" value="OHE96631.1"/>
    <property type="molecule type" value="Genomic_DNA"/>
</dbReference>